<dbReference type="Pfam" id="PF13279">
    <property type="entry name" value="4HBT_2"/>
    <property type="match status" value="1"/>
</dbReference>
<keyword evidence="2" id="KW-1185">Reference proteome</keyword>
<dbReference type="SUPFAM" id="SSF54637">
    <property type="entry name" value="Thioesterase/thiol ester dehydrase-isomerase"/>
    <property type="match status" value="1"/>
</dbReference>
<evidence type="ECO:0000313" key="1">
    <source>
        <dbReference type="EMBL" id="GLQ05799.1"/>
    </source>
</evidence>
<reference evidence="1" key="2">
    <citation type="submission" date="2023-01" db="EMBL/GenBank/DDBJ databases">
        <title>Draft genome sequence of Sneathiella chinensis strain NBRC 103408.</title>
        <authorList>
            <person name="Sun Q."/>
            <person name="Mori K."/>
        </authorList>
    </citation>
    <scope>NUCLEOTIDE SEQUENCE</scope>
    <source>
        <strain evidence="1">NBRC 103408</strain>
    </source>
</reference>
<organism evidence="1 2">
    <name type="scientific">Sneathiella chinensis</name>
    <dbReference type="NCBI Taxonomy" id="349750"/>
    <lineage>
        <taxon>Bacteria</taxon>
        <taxon>Pseudomonadati</taxon>
        <taxon>Pseudomonadota</taxon>
        <taxon>Alphaproteobacteria</taxon>
        <taxon>Sneathiellales</taxon>
        <taxon>Sneathiellaceae</taxon>
        <taxon>Sneathiella</taxon>
    </lineage>
</organism>
<accession>A0ABQ5U3E0</accession>
<dbReference type="InterPro" id="IPR029069">
    <property type="entry name" value="HotDog_dom_sf"/>
</dbReference>
<name>A0ABQ5U3E0_9PROT</name>
<dbReference type="InterPro" id="IPR050563">
    <property type="entry name" value="4-hydroxybenzoyl-CoA_TE"/>
</dbReference>
<dbReference type="PANTHER" id="PTHR31793:SF2">
    <property type="entry name" value="BLR1345 PROTEIN"/>
    <property type="match status" value="1"/>
</dbReference>
<comment type="caution">
    <text evidence="1">The sequence shown here is derived from an EMBL/GenBank/DDBJ whole genome shotgun (WGS) entry which is preliminary data.</text>
</comment>
<sequence>MGSLVFMMHTTNLKEIHRLAVRPEWIDYNGHMNVAFYVMAFDQSLDSLLDLIGFTRTHRAETGNTVYVLETHVTYLREVKEGDPLVISLRVVDCDPKRMHLFLEMHHAEEGFLAATSEQMVLHIDASGPRAHPMADHVLARLEELKALHENDPLPPQVGGKIGIRRK</sequence>
<dbReference type="EMBL" id="BSNF01000001">
    <property type="protein sequence ID" value="GLQ05799.1"/>
    <property type="molecule type" value="Genomic_DNA"/>
</dbReference>
<dbReference type="PANTHER" id="PTHR31793">
    <property type="entry name" value="4-HYDROXYBENZOYL-COA THIOESTERASE FAMILY MEMBER"/>
    <property type="match status" value="1"/>
</dbReference>
<protein>
    <submittedName>
        <fullName evidence="1">4-hydroxybenzoyl-CoA thioesterase</fullName>
    </submittedName>
</protein>
<evidence type="ECO:0000313" key="2">
    <source>
        <dbReference type="Proteomes" id="UP001161409"/>
    </source>
</evidence>
<proteinExistence type="predicted"/>
<dbReference type="Gene3D" id="3.10.129.10">
    <property type="entry name" value="Hotdog Thioesterase"/>
    <property type="match status" value="1"/>
</dbReference>
<dbReference type="Proteomes" id="UP001161409">
    <property type="component" value="Unassembled WGS sequence"/>
</dbReference>
<reference evidence="1" key="1">
    <citation type="journal article" date="2014" name="Int. J. Syst. Evol. Microbiol.">
        <title>Complete genome of a new Firmicutes species belonging to the dominant human colonic microbiota ('Ruminococcus bicirculans') reveals two chromosomes and a selective capacity to utilize plant glucans.</title>
        <authorList>
            <consortium name="NISC Comparative Sequencing Program"/>
            <person name="Wegmann U."/>
            <person name="Louis P."/>
            <person name="Goesmann A."/>
            <person name="Henrissat B."/>
            <person name="Duncan S.H."/>
            <person name="Flint H.J."/>
        </authorList>
    </citation>
    <scope>NUCLEOTIDE SEQUENCE</scope>
    <source>
        <strain evidence="1">NBRC 103408</strain>
    </source>
</reference>
<dbReference type="CDD" id="cd00586">
    <property type="entry name" value="4HBT"/>
    <property type="match status" value="1"/>
</dbReference>
<gene>
    <name evidence="1" type="ORF">GCM10007924_10200</name>
</gene>